<gene>
    <name evidence="1" type="ORF">Bca52824_016691</name>
</gene>
<dbReference type="Proteomes" id="UP000886595">
    <property type="component" value="Unassembled WGS sequence"/>
</dbReference>
<evidence type="ECO:0000313" key="1">
    <source>
        <dbReference type="EMBL" id="KAG2323478.1"/>
    </source>
</evidence>
<protein>
    <submittedName>
        <fullName evidence="1">Uncharacterized protein</fullName>
    </submittedName>
</protein>
<organism evidence="1 2">
    <name type="scientific">Brassica carinata</name>
    <name type="common">Ethiopian mustard</name>
    <name type="synonym">Abyssinian cabbage</name>
    <dbReference type="NCBI Taxonomy" id="52824"/>
    <lineage>
        <taxon>Eukaryota</taxon>
        <taxon>Viridiplantae</taxon>
        <taxon>Streptophyta</taxon>
        <taxon>Embryophyta</taxon>
        <taxon>Tracheophyta</taxon>
        <taxon>Spermatophyta</taxon>
        <taxon>Magnoliopsida</taxon>
        <taxon>eudicotyledons</taxon>
        <taxon>Gunneridae</taxon>
        <taxon>Pentapetalae</taxon>
        <taxon>rosids</taxon>
        <taxon>malvids</taxon>
        <taxon>Brassicales</taxon>
        <taxon>Brassicaceae</taxon>
        <taxon>Brassiceae</taxon>
        <taxon>Brassica</taxon>
    </lineage>
</organism>
<comment type="caution">
    <text evidence="1">The sequence shown here is derived from an EMBL/GenBank/DDBJ whole genome shotgun (WGS) entry which is preliminary data.</text>
</comment>
<reference evidence="1 2" key="1">
    <citation type="submission" date="2020-02" db="EMBL/GenBank/DDBJ databases">
        <authorList>
            <person name="Ma Q."/>
            <person name="Huang Y."/>
            <person name="Song X."/>
            <person name="Pei D."/>
        </authorList>
    </citation>
    <scope>NUCLEOTIDE SEQUENCE [LARGE SCALE GENOMIC DNA]</scope>
    <source>
        <strain evidence="1">Sxm20200214</strain>
        <tissue evidence="1">Leaf</tissue>
    </source>
</reference>
<proteinExistence type="predicted"/>
<sequence length="140" mass="15100">MDLWSDHGVSTDLSSPVTLICLVRPSLVGSGGACLGVGSICADLVLLVCFGDGWCFGGFSSLYWCLGDSGSLSRSSRTLWAWLARRASDLKFLGGVKSFLRWRVSLKGRFRRVEVSGTQVSAVWSSFSCLCSLQFAAVVF</sequence>
<dbReference type="EMBL" id="JAAMPC010000003">
    <property type="protein sequence ID" value="KAG2323478.1"/>
    <property type="molecule type" value="Genomic_DNA"/>
</dbReference>
<dbReference type="AlphaFoldDB" id="A0A8X7W413"/>
<evidence type="ECO:0000313" key="2">
    <source>
        <dbReference type="Proteomes" id="UP000886595"/>
    </source>
</evidence>
<accession>A0A8X7W413</accession>
<keyword evidence="2" id="KW-1185">Reference proteome</keyword>
<name>A0A8X7W413_BRACI</name>